<protein>
    <submittedName>
        <fullName evidence="1">Uncharacterized protein</fullName>
    </submittedName>
</protein>
<evidence type="ECO:0000313" key="2">
    <source>
        <dbReference type="Proteomes" id="UP000826462"/>
    </source>
</evidence>
<dbReference type="RefSeq" id="WP_219800668.1">
    <property type="nucleotide sequence ID" value="NZ_CP080096.1"/>
</dbReference>
<gene>
    <name evidence="1" type="ORF">KZJ38_29775</name>
</gene>
<sequence>MNQLRNQNGDRQSTFFSNPATFVLGHQKENGEWQVVAESTRSGPVVTCYVSPIHALIQASYLSREGRQIGVKHAGLIREELFRTADRSGLAADLRLAWLVHNGKIAQDPAGNFAAFARHMTRRSYSSSPPLYFELSESCVDQIDKLYERGGLFAWRETFLNVTAWSEHRLSGVVKRAVASMELTKCDISQCMEAAIFDAEFEQWHIVPIDDFIP</sequence>
<dbReference type="Proteomes" id="UP000826462">
    <property type="component" value="Chromosome 2"/>
</dbReference>
<proteinExistence type="predicted"/>
<evidence type="ECO:0000313" key="1">
    <source>
        <dbReference type="EMBL" id="QYD71237.1"/>
    </source>
</evidence>
<organism evidence="1 2">
    <name type="scientific">Paraburkholderia edwinii</name>
    <dbReference type="NCBI Taxonomy" id="2861782"/>
    <lineage>
        <taxon>Bacteria</taxon>
        <taxon>Pseudomonadati</taxon>
        <taxon>Pseudomonadota</taxon>
        <taxon>Betaproteobacteria</taxon>
        <taxon>Burkholderiales</taxon>
        <taxon>Burkholderiaceae</taxon>
        <taxon>Paraburkholderia</taxon>
    </lineage>
</organism>
<reference evidence="1 2" key="1">
    <citation type="submission" date="2021-07" db="EMBL/GenBank/DDBJ databases">
        <title>Paraburkholderia edwinii protects Aspergillus sp. from phenazines by acting as a toxin sponge.</title>
        <authorList>
            <person name="Dahlstrom K.M."/>
            <person name="Newman D.K."/>
        </authorList>
    </citation>
    <scope>NUCLEOTIDE SEQUENCE [LARGE SCALE GENOMIC DNA]</scope>
    <source>
        <strain evidence="1 2">Pe01</strain>
    </source>
</reference>
<name>A0ABX8UQG4_9BURK</name>
<accession>A0ABX8UQG4</accession>
<keyword evidence="2" id="KW-1185">Reference proteome</keyword>
<dbReference type="EMBL" id="CP080096">
    <property type="protein sequence ID" value="QYD71237.1"/>
    <property type="molecule type" value="Genomic_DNA"/>
</dbReference>